<gene>
    <name evidence="2" type="ORF">COOX1_0523</name>
</gene>
<feature type="region of interest" description="Disordered" evidence="1">
    <location>
        <begin position="48"/>
        <end position="87"/>
    </location>
</feature>
<evidence type="ECO:0000313" key="3">
    <source>
        <dbReference type="Proteomes" id="UP000502196"/>
    </source>
</evidence>
<proteinExistence type="predicted"/>
<evidence type="ECO:0000313" key="2">
    <source>
        <dbReference type="EMBL" id="CAB3390659.1"/>
    </source>
</evidence>
<protein>
    <submittedName>
        <fullName evidence="2">Uncharacterized protein</fullName>
    </submittedName>
</protein>
<sequence>MTLQMEYCTLFAREFRQPMRPGVPCRERGLGYRSEGRCFDAVTRRRKAGSGEFRAGSRRREAGGGPGRFRPGAAIGGGRPPGRSEAG</sequence>
<dbReference type="AlphaFoldDB" id="A0A6F9E2E0"/>
<name>A0A6F9E2E0_9BACL</name>
<accession>A0A6F9E2E0</accession>
<dbReference type="EMBL" id="LR792683">
    <property type="protein sequence ID" value="CAB3390659.1"/>
    <property type="molecule type" value="Genomic_DNA"/>
</dbReference>
<dbReference type="Proteomes" id="UP000502196">
    <property type="component" value="Chromosome"/>
</dbReference>
<evidence type="ECO:0000256" key="1">
    <source>
        <dbReference type="SAM" id="MobiDB-lite"/>
    </source>
</evidence>
<organism evidence="2 3">
    <name type="scientific">Kyrpidia spormannii</name>
    <dbReference type="NCBI Taxonomy" id="2055160"/>
    <lineage>
        <taxon>Bacteria</taxon>
        <taxon>Bacillati</taxon>
        <taxon>Bacillota</taxon>
        <taxon>Bacilli</taxon>
        <taxon>Bacillales</taxon>
        <taxon>Alicyclobacillaceae</taxon>
        <taxon>Kyrpidia</taxon>
    </lineage>
</organism>
<reference evidence="2 3" key="1">
    <citation type="submission" date="2020-04" db="EMBL/GenBank/DDBJ databases">
        <authorList>
            <person name="Hogendoorn C."/>
        </authorList>
    </citation>
    <scope>NUCLEOTIDE SEQUENCE [LARGE SCALE GENOMIC DNA]</scope>
    <source>
        <strain evidence="2">COOX1</strain>
    </source>
</reference>